<dbReference type="Proteomes" id="UP000036367">
    <property type="component" value="Unassembled WGS sequence"/>
</dbReference>
<dbReference type="AlphaFoldDB" id="A0A0J1EHR8"/>
<protein>
    <submittedName>
        <fullName evidence="1">Uncharacterized protein</fullName>
    </submittedName>
</protein>
<keyword evidence="2" id="KW-1185">Reference proteome</keyword>
<comment type="caution">
    <text evidence="1">The sequence shown here is derived from an EMBL/GenBank/DDBJ whole genome shotgun (WGS) entry which is preliminary data.</text>
</comment>
<dbReference type="EMBL" id="LECT01000023">
    <property type="protein sequence ID" value="KLU05094.1"/>
    <property type="molecule type" value="Genomic_DNA"/>
</dbReference>
<sequence>MLAMIPITTMTTRISTSVKPAFDCLFGIIEKPQARIHNAPR</sequence>
<gene>
    <name evidence="1" type="ORF">RISK_002856</name>
</gene>
<proteinExistence type="predicted"/>
<evidence type="ECO:0000313" key="1">
    <source>
        <dbReference type="EMBL" id="KLU05094.1"/>
    </source>
</evidence>
<accession>A0A0J1EHR8</accession>
<reference evidence="1" key="1">
    <citation type="submission" date="2015-05" db="EMBL/GenBank/DDBJ databases">
        <title>Permanent draft genome of Rhodopirellula islandicus K833.</title>
        <authorList>
            <person name="Kizina J."/>
            <person name="Richter M."/>
            <person name="Glockner F.O."/>
            <person name="Harder J."/>
        </authorList>
    </citation>
    <scope>NUCLEOTIDE SEQUENCE [LARGE SCALE GENOMIC DNA]</scope>
    <source>
        <strain evidence="1">K833</strain>
    </source>
</reference>
<dbReference type="STRING" id="595434.RISK_002856"/>
<name>A0A0J1EHR8_RHOIS</name>
<organism evidence="1 2">
    <name type="scientific">Rhodopirellula islandica</name>
    <dbReference type="NCBI Taxonomy" id="595434"/>
    <lineage>
        <taxon>Bacteria</taxon>
        <taxon>Pseudomonadati</taxon>
        <taxon>Planctomycetota</taxon>
        <taxon>Planctomycetia</taxon>
        <taxon>Pirellulales</taxon>
        <taxon>Pirellulaceae</taxon>
        <taxon>Rhodopirellula</taxon>
    </lineage>
</organism>
<evidence type="ECO:0000313" key="2">
    <source>
        <dbReference type="Proteomes" id="UP000036367"/>
    </source>
</evidence>